<sequence>MTNTSSYRSQLAGQLRDAAVPLRTLLSDLSPADVPLPYAVDILDAFIELERLAASGKVLIAARAAESEAWRRAGSPSAAAWLALRQGTDTGRARADLETSQQLGALTGTADAVRNGELSPQQAGAVAAGASVNPAAEDDLLETAKSDSLRHTKEEAARRRAEVEGEESKVERERKVRAGRKACWWSKGGRWCMYAEGPLAEGAELQQALENRIGEIHRERRNGQREGREQYAYDALVDLVCGRTPTTGDATSAPDRPRRREPVRRLMLVRVDLAALINGAVGDGEVCEIPGIGPISVEQARTMFGDSILRLVTTNGTAVIDVVNPARKPTEAQRIAKLWTDPKCCVAGCNRTVDLEYEHREDYARTQHTVLVESEHMCTFHHQLKTLENWQLVAGTGRRAFVDPADPRHPHHTGGNTTDPPDPPTRAAPPPPAASPPPTTKPRTPTPTPTPTSTPATPDLRARHAAARRAARSPGQAGLW</sequence>
<feature type="region of interest" description="Disordered" evidence="1">
    <location>
        <begin position="142"/>
        <end position="167"/>
    </location>
</feature>
<reference evidence="2" key="1">
    <citation type="submission" date="2012-09" db="EMBL/GenBank/DDBJ databases">
        <title>Metagenomic Characterization of a Microbial Community in Wastewater Detects High Levels of Antibiotic Resistance.</title>
        <authorList>
            <person name="Abrams M."/>
            <person name="Caldwell A."/>
            <person name="Vandaei E."/>
            <person name="Lee W."/>
            <person name="Perrott J."/>
            <person name="Khan S.Y."/>
            <person name="Ta J."/>
            <person name="Romero D."/>
            <person name="Nguyen V."/>
            <person name="Pourmand N."/>
            <person name="Ouverney C.C."/>
        </authorList>
    </citation>
    <scope>NUCLEOTIDE SEQUENCE</scope>
</reference>
<dbReference type="EMBL" id="JX649859">
    <property type="protein sequence ID" value="AGC71018.1"/>
    <property type="molecule type" value="Genomic_DNA"/>
</dbReference>
<protein>
    <submittedName>
        <fullName evidence="2">HNH endonuclease</fullName>
    </submittedName>
</protein>
<keyword evidence="2" id="KW-0540">Nuclease</keyword>
<feature type="region of interest" description="Disordered" evidence="1">
    <location>
        <begin position="401"/>
        <end position="480"/>
    </location>
</feature>
<evidence type="ECO:0000256" key="1">
    <source>
        <dbReference type="SAM" id="MobiDB-lite"/>
    </source>
</evidence>
<dbReference type="GO" id="GO:0004519">
    <property type="term" value="F:endonuclease activity"/>
    <property type="evidence" value="ECO:0007669"/>
    <property type="project" value="UniProtKB-KW"/>
</dbReference>
<evidence type="ECO:0000313" key="2">
    <source>
        <dbReference type="EMBL" id="AGC71018.1"/>
    </source>
</evidence>
<proteinExistence type="predicted"/>
<dbReference type="AlphaFoldDB" id="L7VVH2"/>
<keyword evidence="2" id="KW-0378">Hydrolase</keyword>
<keyword evidence="2" id="KW-0255">Endonuclease</keyword>
<name>L7VVH2_9BACT</name>
<organism evidence="2">
    <name type="scientific">uncultured bacterium A1Q1_fos_2107</name>
    <dbReference type="NCBI Taxonomy" id="1256562"/>
    <lineage>
        <taxon>Bacteria</taxon>
        <taxon>environmental samples</taxon>
    </lineage>
</organism>
<accession>L7VVH2</accession>
<feature type="compositionally biased region" description="Pro residues" evidence="1">
    <location>
        <begin position="420"/>
        <end position="452"/>
    </location>
</feature>